<dbReference type="PANTHER" id="PTHR10188">
    <property type="entry name" value="L-ASPARAGINASE"/>
    <property type="match status" value="1"/>
</dbReference>
<dbReference type="InterPro" id="IPR029055">
    <property type="entry name" value="Ntn_hydrolases_N"/>
</dbReference>
<evidence type="ECO:0000313" key="5">
    <source>
        <dbReference type="RefSeq" id="XP_017028391.2"/>
    </source>
</evidence>
<dbReference type="GO" id="GO:0004298">
    <property type="term" value="F:threonine-type endopeptidase activity"/>
    <property type="evidence" value="ECO:0007669"/>
    <property type="project" value="InterPro"/>
</dbReference>
<reference evidence="5" key="1">
    <citation type="submission" date="2025-08" db="UniProtKB">
        <authorList>
            <consortium name="RefSeq"/>
        </authorList>
    </citation>
    <scope>IDENTIFICATION</scope>
    <source>
        <strain evidence="5">14028-0561.14</strain>
        <tissue evidence="5">Whole fly</tissue>
    </source>
</reference>
<dbReference type="GO" id="GO:0051604">
    <property type="term" value="P:protein maturation"/>
    <property type="evidence" value="ECO:0007669"/>
    <property type="project" value="TreeGrafter"/>
</dbReference>
<protein>
    <submittedName>
        <fullName evidence="5">Threonine aspartase 1</fullName>
    </submittedName>
</protein>
<comment type="similarity">
    <text evidence="1">Belongs to the Ntn-hydrolase family.</text>
</comment>
<dbReference type="Pfam" id="PF01112">
    <property type="entry name" value="Asparaginase_2"/>
    <property type="match status" value="1"/>
</dbReference>
<dbReference type="InterPro" id="IPR037464">
    <property type="entry name" value="Taspase1"/>
</dbReference>
<dbReference type="GO" id="GO:0005737">
    <property type="term" value="C:cytoplasm"/>
    <property type="evidence" value="ECO:0007669"/>
    <property type="project" value="TreeGrafter"/>
</dbReference>
<dbReference type="Gene3D" id="3.60.20.30">
    <property type="entry name" value="(Glycosyl)asparaginase"/>
    <property type="match status" value="1"/>
</dbReference>
<dbReference type="SUPFAM" id="SSF56235">
    <property type="entry name" value="N-terminal nucleophile aminohydrolases (Ntn hydrolases)"/>
    <property type="match status" value="1"/>
</dbReference>
<dbReference type="AlphaFoldDB" id="A0A6P4IZG3"/>
<keyword evidence="4" id="KW-1185">Reference proteome</keyword>
<feature type="active site" description="Nucleophile" evidence="2">
    <location>
        <position position="258"/>
    </location>
</feature>
<evidence type="ECO:0000256" key="3">
    <source>
        <dbReference type="PIRSR" id="PIRSR600246-3"/>
    </source>
</evidence>
<name>A0A6P4IZG3_DROKI</name>
<evidence type="ECO:0000256" key="2">
    <source>
        <dbReference type="PIRSR" id="PIRSR600246-1"/>
    </source>
</evidence>
<dbReference type="PANTHER" id="PTHR10188:SF8">
    <property type="entry name" value="THREONINE ASPARTASE 1"/>
    <property type="match status" value="1"/>
</dbReference>
<feature type="site" description="Cleavage; by autolysis" evidence="3">
    <location>
        <begin position="257"/>
        <end position="258"/>
    </location>
</feature>
<gene>
    <name evidence="5" type="primary">Tasp1</name>
</gene>
<proteinExistence type="inferred from homology"/>
<dbReference type="Proteomes" id="UP001652661">
    <property type="component" value="Chromosome 3L"/>
</dbReference>
<dbReference type="RefSeq" id="XP_017028391.2">
    <property type="nucleotide sequence ID" value="XM_017172902.3"/>
</dbReference>
<dbReference type="OrthoDB" id="77601at2759"/>
<evidence type="ECO:0000313" key="4">
    <source>
        <dbReference type="Proteomes" id="UP001652661"/>
    </source>
</evidence>
<evidence type="ECO:0000256" key="1">
    <source>
        <dbReference type="ARBA" id="ARBA00010872"/>
    </source>
</evidence>
<organism evidence="4 5">
    <name type="scientific">Drosophila kikkawai</name>
    <name type="common">Fruit fly</name>
    <dbReference type="NCBI Taxonomy" id="30033"/>
    <lineage>
        <taxon>Eukaryota</taxon>
        <taxon>Metazoa</taxon>
        <taxon>Ecdysozoa</taxon>
        <taxon>Arthropoda</taxon>
        <taxon>Hexapoda</taxon>
        <taxon>Insecta</taxon>
        <taxon>Pterygota</taxon>
        <taxon>Neoptera</taxon>
        <taxon>Endopterygota</taxon>
        <taxon>Diptera</taxon>
        <taxon>Brachycera</taxon>
        <taxon>Muscomorpha</taxon>
        <taxon>Ephydroidea</taxon>
        <taxon>Drosophilidae</taxon>
        <taxon>Drosophila</taxon>
        <taxon>Sophophora</taxon>
    </lineage>
</organism>
<sequence>MDRTVYFPDSWICQYYCINTFFRCLRLVTLVTEFVYAVHSARISVGPTTTAQRASINNESEMAGFVAVHTGAGNCIDETKYQRVIKEACLRATEILRNGGSAVDACEAAIVRLENCGYTNAGFGSNLCLDGSVQCDAAIMDGSTLNFGACTNVSRVKNPIQLARRICDAQASPQLLERIPPMILAGTGAERYADEVGCSMVDPSVLISSKAKFQFNHYKSKYDMVMNCRSGKEASEEPVPGPVPEPGAEVELAAALDTVGAVCVDGAGNTAAGCSSGGILLKVPGRVGQAATYGAGCWATDTDKLAVATCTTGNGEYLMKTLLAREICNGAFSNDCAVTSLHRTFKQKFLDSPLLPRQQDLYAGALTLLYYPGQSSGEVMWSHTTQSFCVGYMGTSQRAPKFVHSPLPTYSVPGRSCVVNGQNFHLRI</sequence>
<accession>A0A6P4IZG3</accession>
<dbReference type="InterPro" id="IPR000246">
    <property type="entry name" value="Peptidase_T2"/>
</dbReference>
<dbReference type="GeneID" id="108078818"/>
<dbReference type="CDD" id="cd04514">
    <property type="entry name" value="Taspase1_like"/>
    <property type="match status" value="1"/>
</dbReference>